<evidence type="ECO:0000313" key="2">
    <source>
        <dbReference type="EMBL" id="CAI2167097.1"/>
    </source>
</evidence>
<sequence>MKSNSVENENTFNSLSEDLKFALNNPLFSDIKLKGNDGEEIQAHRVILVSRSEVFKRILLNESTQNVIEFYEFSSKILHVILEYLYTGKVTETLQIEIIAKAFHSADYFLLEQLKHQMIEFVLHDLKNKENNINISAKILSQLLECMDTPNNKLVESLCKIIDFAPLKSIEYNNLILNIIIKPTKL</sequence>
<dbReference type="Proteomes" id="UP001153678">
    <property type="component" value="Unassembled WGS sequence"/>
</dbReference>
<dbReference type="SMART" id="SM00225">
    <property type="entry name" value="BTB"/>
    <property type="match status" value="1"/>
</dbReference>
<dbReference type="EMBL" id="CAMKVN010000360">
    <property type="protein sequence ID" value="CAI2167097.1"/>
    <property type="molecule type" value="Genomic_DNA"/>
</dbReference>
<dbReference type="SUPFAM" id="SSF54695">
    <property type="entry name" value="POZ domain"/>
    <property type="match status" value="1"/>
</dbReference>
<gene>
    <name evidence="2" type="ORF">FWILDA_LOCUS2902</name>
</gene>
<dbReference type="AlphaFoldDB" id="A0A9W4WVP3"/>
<protein>
    <submittedName>
        <fullName evidence="2">4379_t:CDS:1</fullName>
    </submittedName>
</protein>
<dbReference type="PROSITE" id="PS50097">
    <property type="entry name" value="BTB"/>
    <property type="match status" value="1"/>
</dbReference>
<proteinExistence type="predicted"/>
<accession>A0A9W4WVP3</accession>
<evidence type="ECO:0000259" key="1">
    <source>
        <dbReference type="PROSITE" id="PS50097"/>
    </source>
</evidence>
<organism evidence="2 3">
    <name type="scientific">Funneliformis geosporum</name>
    <dbReference type="NCBI Taxonomy" id="1117311"/>
    <lineage>
        <taxon>Eukaryota</taxon>
        <taxon>Fungi</taxon>
        <taxon>Fungi incertae sedis</taxon>
        <taxon>Mucoromycota</taxon>
        <taxon>Glomeromycotina</taxon>
        <taxon>Glomeromycetes</taxon>
        <taxon>Glomerales</taxon>
        <taxon>Glomeraceae</taxon>
        <taxon>Funneliformis</taxon>
    </lineage>
</organism>
<dbReference type="PANTHER" id="PTHR24413">
    <property type="entry name" value="SPECKLE-TYPE POZ PROTEIN"/>
    <property type="match status" value="1"/>
</dbReference>
<evidence type="ECO:0000313" key="3">
    <source>
        <dbReference type="Proteomes" id="UP001153678"/>
    </source>
</evidence>
<dbReference type="Pfam" id="PF00651">
    <property type="entry name" value="BTB"/>
    <property type="match status" value="1"/>
</dbReference>
<comment type="caution">
    <text evidence="2">The sequence shown here is derived from an EMBL/GenBank/DDBJ whole genome shotgun (WGS) entry which is preliminary data.</text>
</comment>
<name>A0A9W4WVP3_9GLOM</name>
<dbReference type="Gene3D" id="3.30.710.10">
    <property type="entry name" value="Potassium Channel Kv1.1, Chain A"/>
    <property type="match status" value="1"/>
</dbReference>
<feature type="domain" description="BTB" evidence="1">
    <location>
        <begin position="29"/>
        <end position="94"/>
    </location>
</feature>
<keyword evidence="3" id="KW-1185">Reference proteome</keyword>
<dbReference type="InterPro" id="IPR000210">
    <property type="entry name" value="BTB/POZ_dom"/>
</dbReference>
<dbReference type="InterPro" id="IPR011333">
    <property type="entry name" value="SKP1/BTB/POZ_sf"/>
</dbReference>
<reference evidence="2" key="1">
    <citation type="submission" date="2022-08" db="EMBL/GenBank/DDBJ databases">
        <authorList>
            <person name="Kallberg Y."/>
            <person name="Tangrot J."/>
            <person name="Rosling A."/>
        </authorList>
    </citation>
    <scope>NUCLEOTIDE SEQUENCE</scope>
    <source>
        <strain evidence="2">Wild A</strain>
    </source>
</reference>
<dbReference type="OrthoDB" id="6359816at2759"/>